<keyword evidence="1" id="KW-0472">Membrane</keyword>
<sequence length="219" mass="24879">MGYLICNKCKSYYKLQYGESAKDFAHKCNCSGKLRYVENLDIIDPQWKQVSLRKKPAKKEILKNKIFSFPADIKNRLHQFYYKNIGRHIYNARNQHRIHRSPPGMQAGFINSILNELNFHNIGWILVVPSTIAITLILTFTSGIFTLIPFLILVIIGYLSENMVIGTKNAVITGAVSFFLGSLFTGSFLYIMPYLILGIINGGVCGLIGGYIKTRRLTY</sequence>
<feature type="transmembrane region" description="Helical" evidence="1">
    <location>
        <begin position="194"/>
        <end position="212"/>
    </location>
</feature>
<feature type="transmembrane region" description="Helical" evidence="1">
    <location>
        <begin position="170"/>
        <end position="188"/>
    </location>
</feature>
<dbReference type="AlphaFoldDB" id="A0A2A2H2S3"/>
<organism evidence="2 3">
    <name type="scientific">Methanobacterium bryantii</name>
    <dbReference type="NCBI Taxonomy" id="2161"/>
    <lineage>
        <taxon>Archaea</taxon>
        <taxon>Methanobacteriati</taxon>
        <taxon>Methanobacteriota</taxon>
        <taxon>Methanomada group</taxon>
        <taxon>Methanobacteria</taxon>
        <taxon>Methanobacteriales</taxon>
        <taxon>Methanobacteriaceae</taxon>
        <taxon>Methanobacterium</taxon>
    </lineage>
</organism>
<evidence type="ECO:0000256" key="1">
    <source>
        <dbReference type="SAM" id="Phobius"/>
    </source>
</evidence>
<name>A0A2A2H2S3_METBR</name>
<proteinExistence type="predicted"/>
<gene>
    <name evidence="2" type="ORF">ASJ80_01850</name>
</gene>
<keyword evidence="1" id="KW-1133">Transmembrane helix</keyword>
<reference evidence="2 3" key="1">
    <citation type="journal article" date="2017" name="BMC Genomics">
        <title>Genomic analysis of methanogenic archaea reveals a shift towards energy conservation.</title>
        <authorList>
            <person name="Gilmore S.P."/>
            <person name="Henske J.K."/>
            <person name="Sexton J.A."/>
            <person name="Solomon K.V."/>
            <person name="Seppala S."/>
            <person name="Yoo J.I."/>
            <person name="Huyett L.M."/>
            <person name="Pressman A."/>
            <person name="Cogan J.Z."/>
            <person name="Kivenson V."/>
            <person name="Peng X."/>
            <person name="Tan Y."/>
            <person name="Valentine D.L."/>
            <person name="O'Malley M.A."/>
        </authorList>
    </citation>
    <scope>NUCLEOTIDE SEQUENCE [LARGE SCALE GENOMIC DNA]</scope>
    <source>
        <strain evidence="2 3">M.o.H.</strain>
    </source>
</reference>
<dbReference type="OrthoDB" id="70331at2157"/>
<evidence type="ECO:0000313" key="3">
    <source>
        <dbReference type="Proteomes" id="UP000217784"/>
    </source>
</evidence>
<feature type="transmembrane region" description="Helical" evidence="1">
    <location>
        <begin position="132"/>
        <end position="158"/>
    </location>
</feature>
<keyword evidence="1" id="KW-0812">Transmembrane</keyword>
<dbReference type="EMBL" id="LMVM01000037">
    <property type="protein sequence ID" value="PAV03731.1"/>
    <property type="molecule type" value="Genomic_DNA"/>
</dbReference>
<dbReference type="RefSeq" id="WP_069584205.1">
    <property type="nucleotide sequence ID" value="NZ_LMVM01000037.1"/>
</dbReference>
<keyword evidence="3" id="KW-1185">Reference proteome</keyword>
<dbReference type="Proteomes" id="UP000217784">
    <property type="component" value="Unassembled WGS sequence"/>
</dbReference>
<accession>A0A2A2H2S3</accession>
<comment type="caution">
    <text evidence="2">The sequence shown here is derived from an EMBL/GenBank/DDBJ whole genome shotgun (WGS) entry which is preliminary data.</text>
</comment>
<evidence type="ECO:0000313" key="2">
    <source>
        <dbReference type="EMBL" id="PAV03731.1"/>
    </source>
</evidence>
<protein>
    <submittedName>
        <fullName evidence="2">Uncharacterized protein</fullName>
    </submittedName>
</protein>